<sequence length="56" mass="6485">SVIRSIRLRYTAPLLAAWRQPRKSSTPPFIHTYMYLRLTSHLDLDVSTVMTHASEV</sequence>
<organism evidence="1">
    <name type="scientific">Mesocestoides corti</name>
    <name type="common">Flatworm</name>
    <dbReference type="NCBI Taxonomy" id="53468"/>
    <lineage>
        <taxon>Eukaryota</taxon>
        <taxon>Metazoa</taxon>
        <taxon>Spiralia</taxon>
        <taxon>Lophotrochozoa</taxon>
        <taxon>Platyhelminthes</taxon>
        <taxon>Cestoda</taxon>
        <taxon>Eucestoda</taxon>
        <taxon>Cyclophyllidea</taxon>
        <taxon>Mesocestoididae</taxon>
        <taxon>Mesocestoides</taxon>
    </lineage>
</organism>
<reference evidence="1" key="1">
    <citation type="submission" date="2019-11" db="UniProtKB">
        <authorList>
            <consortium name="WormBaseParasite"/>
        </authorList>
    </citation>
    <scope>IDENTIFICATION</scope>
</reference>
<protein>
    <submittedName>
        <fullName evidence="1">Uncharacterized protein</fullName>
    </submittedName>
</protein>
<accession>A0A5K3F159</accession>
<dbReference type="WBParaSite" id="MCU_004143-RA">
    <property type="protein sequence ID" value="MCU_004143-RA"/>
    <property type="gene ID" value="MCU_004143"/>
</dbReference>
<evidence type="ECO:0000313" key="1">
    <source>
        <dbReference type="WBParaSite" id="MCU_004143-RA"/>
    </source>
</evidence>
<name>A0A5K3F159_MESCO</name>
<proteinExistence type="predicted"/>
<dbReference type="AlphaFoldDB" id="A0A5K3F159"/>